<keyword evidence="2" id="KW-0614">Plasmid</keyword>
<feature type="transmembrane region" description="Helical" evidence="1">
    <location>
        <begin position="12"/>
        <end position="31"/>
    </location>
</feature>
<feature type="transmembrane region" description="Helical" evidence="1">
    <location>
        <begin position="43"/>
        <end position="60"/>
    </location>
</feature>
<evidence type="ECO:0000313" key="2">
    <source>
        <dbReference type="EMBL" id="WLQ38377.1"/>
    </source>
</evidence>
<dbReference type="Proteomes" id="UP001239522">
    <property type="component" value="Plasmid unnamed1"/>
</dbReference>
<protein>
    <recommendedName>
        <fullName evidence="4">MHYT domain-containing protein</fullName>
    </recommendedName>
</protein>
<dbReference type="RefSeq" id="WP_306061362.1">
    <property type="nucleotide sequence ID" value="NZ_CP120998.1"/>
</dbReference>
<evidence type="ECO:0000313" key="3">
    <source>
        <dbReference type="Proteomes" id="UP001239522"/>
    </source>
</evidence>
<keyword evidence="1" id="KW-1133">Transmembrane helix</keyword>
<dbReference type="EMBL" id="CP120998">
    <property type="protein sequence ID" value="WLQ38377.1"/>
    <property type="molecule type" value="Genomic_DNA"/>
</dbReference>
<gene>
    <name evidence="2" type="ORF">P8A18_33150</name>
</gene>
<reference evidence="2 3" key="1">
    <citation type="submission" date="2023-03" db="EMBL/GenBank/DDBJ databases">
        <title>Isolation and description of six Streptomyces strains from soil environments, able to metabolize different microbial glucans.</title>
        <authorList>
            <person name="Widen T."/>
            <person name="Larsbrink J."/>
        </authorList>
    </citation>
    <scope>NUCLEOTIDE SEQUENCE [LARGE SCALE GENOMIC DNA]</scope>
    <source>
        <strain evidence="2 3">Mut1</strain>
        <plasmid evidence="2 3">unnamed1</plasmid>
    </source>
</reference>
<name>A0ABY9HUY1_9ACTN</name>
<keyword evidence="1" id="KW-0472">Membrane</keyword>
<organism evidence="2 3">
    <name type="scientific">Streptomyces castrisilvae</name>
    <dbReference type="NCBI Taxonomy" id="3033811"/>
    <lineage>
        <taxon>Bacteria</taxon>
        <taxon>Bacillati</taxon>
        <taxon>Actinomycetota</taxon>
        <taxon>Actinomycetes</taxon>
        <taxon>Kitasatosporales</taxon>
        <taxon>Streptomycetaceae</taxon>
        <taxon>Streptomyces</taxon>
    </lineage>
</organism>
<proteinExistence type="predicted"/>
<evidence type="ECO:0000256" key="1">
    <source>
        <dbReference type="SAM" id="Phobius"/>
    </source>
</evidence>
<geneLocation type="plasmid" evidence="2 3">
    <name>unnamed1</name>
</geneLocation>
<evidence type="ECO:0008006" key="4">
    <source>
        <dbReference type="Google" id="ProtNLM"/>
    </source>
</evidence>
<keyword evidence="1" id="KW-0812">Transmembrane</keyword>
<keyword evidence="3" id="KW-1185">Reference proteome</keyword>
<sequence>MNENPVPLLSQHAALILTMAVVIGVSIGALTYSSERSFAKAPLAGLLAAGASVAVMHSLIG</sequence>
<accession>A0ABY9HUY1</accession>